<organism evidence="1 2">
    <name type="scientific">Actinoplanes subglobosus</name>
    <dbReference type="NCBI Taxonomy" id="1547892"/>
    <lineage>
        <taxon>Bacteria</taxon>
        <taxon>Bacillati</taxon>
        <taxon>Actinomycetota</taxon>
        <taxon>Actinomycetes</taxon>
        <taxon>Micromonosporales</taxon>
        <taxon>Micromonosporaceae</taxon>
        <taxon>Actinoplanes</taxon>
    </lineage>
</organism>
<evidence type="ECO:0000313" key="2">
    <source>
        <dbReference type="Proteomes" id="UP001595867"/>
    </source>
</evidence>
<dbReference type="Proteomes" id="UP001595867">
    <property type="component" value="Unassembled WGS sequence"/>
</dbReference>
<reference evidence="2" key="1">
    <citation type="journal article" date="2019" name="Int. J. Syst. Evol. Microbiol.">
        <title>The Global Catalogue of Microorganisms (GCM) 10K type strain sequencing project: providing services to taxonomists for standard genome sequencing and annotation.</title>
        <authorList>
            <consortium name="The Broad Institute Genomics Platform"/>
            <consortium name="The Broad Institute Genome Sequencing Center for Infectious Disease"/>
            <person name="Wu L."/>
            <person name="Ma J."/>
        </authorList>
    </citation>
    <scope>NUCLEOTIDE SEQUENCE [LARGE SCALE GENOMIC DNA]</scope>
    <source>
        <strain evidence="2">TBRC 5832</strain>
    </source>
</reference>
<keyword evidence="2" id="KW-1185">Reference proteome</keyword>
<evidence type="ECO:0000313" key="1">
    <source>
        <dbReference type="EMBL" id="MFC4065987.1"/>
    </source>
</evidence>
<dbReference type="RefSeq" id="WP_378066970.1">
    <property type="nucleotide sequence ID" value="NZ_JBHSBL010000014.1"/>
</dbReference>
<dbReference type="EMBL" id="JBHSBL010000014">
    <property type="protein sequence ID" value="MFC4065987.1"/>
    <property type="molecule type" value="Genomic_DNA"/>
</dbReference>
<accession>A0ABV8IPC5</accession>
<comment type="caution">
    <text evidence="1">The sequence shown here is derived from an EMBL/GenBank/DDBJ whole genome shotgun (WGS) entry which is preliminary data.</text>
</comment>
<proteinExistence type="predicted"/>
<name>A0ABV8IPC5_9ACTN</name>
<gene>
    <name evidence="1" type="ORF">ACFO0C_13680</name>
</gene>
<sequence length="41" mass="4192">MTAIDGTVFDLTSTAAIAVTSSLNVIRRAAATMTPPAPMRA</sequence>
<protein>
    <submittedName>
        <fullName evidence="1">Uncharacterized protein</fullName>
    </submittedName>
</protein>